<proteinExistence type="predicted"/>
<keyword evidence="10" id="KW-1185">Reference proteome</keyword>
<keyword evidence="4" id="KW-0863">Zinc-finger</keyword>
<feature type="domain" description="C2H2-type" evidence="7">
    <location>
        <begin position="6"/>
        <end position="30"/>
    </location>
</feature>
<protein>
    <recommendedName>
        <fullName evidence="11">C2H2-type domain-containing protein</fullName>
    </recommendedName>
</protein>
<dbReference type="PANTHER" id="PTHR46144">
    <property type="entry name" value="ZINC FINGER PROTEIN 385B-LIKE"/>
    <property type="match status" value="1"/>
</dbReference>
<evidence type="ECO:0000256" key="2">
    <source>
        <dbReference type="ARBA" id="ARBA00022723"/>
    </source>
</evidence>
<feature type="domain" description="U1-type" evidence="8">
    <location>
        <begin position="152"/>
        <end position="186"/>
    </location>
</feature>
<evidence type="ECO:0000259" key="8">
    <source>
        <dbReference type="SMART" id="SM00451"/>
    </source>
</evidence>
<dbReference type="InterPro" id="IPR003604">
    <property type="entry name" value="Matrin/U1-like-C_Znf_C2H2"/>
</dbReference>
<comment type="subcellular location">
    <subcellularLocation>
        <location evidence="1">Nucleus</location>
    </subcellularLocation>
</comment>
<evidence type="ECO:0000256" key="4">
    <source>
        <dbReference type="ARBA" id="ARBA00022771"/>
    </source>
</evidence>
<evidence type="ECO:0000259" key="7">
    <source>
        <dbReference type="SMART" id="SM00355"/>
    </source>
</evidence>
<dbReference type="EMBL" id="CAKMRJ010000001">
    <property type="protein sequence ID" value="CAH1414279.1"/>
    <property type="molecule type" value="Genomic_DNA"/>
</dbReference>
<name>A0AAU9LFF9_9ASTR</name>
<evidence type="ECO:0000256" key="5">
    <source>
        <dbReference type="ARBA" id="ARBA00022833"/>
    </source>
</evidence>
<keyword evidence="6" id="KW-0539">Nucleus</keyword>
<keyword evidence="3" id="KW-0677">Repeat</keyword>
<dbReference type="GO" id="GO:0005634">
    <property type="term" value="C:nucleus"/>
    <property type="evidence" value="ECO:0007669"/>
    <property type="project" value="UniProtKB-SubCell"/>
</dbReference>
<evidence type="ECO:0000256" key="3">
    <source>
        <dbReference type="ARBA" id="ARBA00022737"/>
    </source>
</evidence>
<evidence type="ECO:0000313" key="10">
    <source>
        <dbReference type="Proteomes" id="UP001157418"/>
    </source>
</evidence>
<feature type="domain" description="C2H2-type" evidence="7">
    <location>
        <begin position="115"/>
        <end position="139"/>
    </location>
</feature>
<accession>A0AAU9LFF9</accession>
<dbReference type="Proteomes" id="UP001157418">
    <property type="component" value="Unassembled WGS sequence"/>
</dbReference>
<dbReference type="SMART" id="SM00451">
    <property type="entry name" value="ZnF_U1"/>
    <property type="match status" value="4"/>
</dbReference>
<feature type="domain" description="U1-type" evidence="8">
    <location>
        <begin position="72"/>
        <end position="106"/>
    </location>
</feature>
<keyword evidence="2" id="KW-0479">Metal-binding</keyword>
<dbReference type="PANTHER" id="PTHR46144:SF6">
    <property type="entry name" value="C2H2-TYPE DOMAIN-CONTAINING PROTEIN"/>
    <property type="match status" value="1"/>
</dbReference>
<gene>
    <name evidence="9" type="ORF">LVIROSA_LOCUS2201</name>
</gene>
<sequence>MNPDPVRCEICEIDYTNFELLNRHMLGKKHLKKLNELGKISDPSLNFVTSLDTQPMQNPKSTEGKAVNSHEGNPMSCELCGISCHTYKMLKVHLAGQKHKKKLKKSKEPIVPNLVSCELCGINCSTTEVLKVHLTGQKHQKKLKNTEIPIVPNPVSCELCGINCSTTEVLKIHLAGQKHQKTLKNPEIPTGPNPVSCELCGINCSTTEVLKFH</sequence>
<dbReference type="InterPro" id="IPR051868">
    <property type="entry name" value="ZN346_ZMAT4"/>
</dbReference>
<feature type="domain" description="C2H2-type" evidence="7">
    <location>
        <begin position="75"/>
        <end position="99"/>
    </location>
</feature>
<dbReference type="GO" id="GO:0003676">
    <property type="term" value="F:nucleic acid binding"/>
    <property type="evidence" value="ECO:0007669"/>
    <property type="project" value="InterPro"/>
</dbReference>
<organism evidence="9 10">
    <name type="scientific">Lactuca virosa</name>
    <dbReference type="NCBI Taxonomy" id="75947"/>
    <lineage>
        <taxon>Eukaryota</taxon>
        <taxon>Viridiplantae</taxon>
        <taxon>Streptophyta</taxon>
        <taxon>Embryophyta</taxon>
        <taxon>Tracheophyta</taxon>
        <taxon>Spermatophyta</taxon>
        <taxon>Magnoliopsida</taxon>
        <taxon>eudicotyledons</taxon>
        <taxon>Gunneridae</taxon>
        <taxon>Pentapetalae</taxon>
        <taxon>asterids</taxon>
        <taxon>campanulids</taxon>
        <taxon>Asterales</taxon>
        <taxon>Asteraceae</taxon>
        <taxon>Cichorioideae</taxon>
        <taxon>Cichorieae</taxon>
        <taxon>Lactucinae</taxon>
        <taxon>Lactuca</taxon>
    </lineage>
</organism>
<keyword evidence="5" id="KW-0862">Zinc</keyword>
<dbReference type="GO" id="GO:0008270">
    <property type="term" value="F:zinc ion binding"/>
    <property type="evidence" value="ECO:0007669"/>
    <property type="project" value="UniProtKB-KW"/>
</dbReference>
<dbReference type="InterPro" id="IPR036236">
    <property type="entry name" value="Znf_C2H2_sf"/>
</dbReference>
<dbReference type="AlphaFoldDB" id="A0AAU9LFF9"/>
<evidence type="ECO:0008006" key="11">
    <source>
        <dbReference type="Google" id="ProtNLM"/>
    </source>
</evidence>
<comment type="caution">
    <text evidence="9">The sequence shown here is derived from an EMBL/GenBank/DDBJ whole genome shotgun (WGS) entry which is preliminary data.</text>
</comment>
<dbReference type="Gene3D" id="3.30.160.60">
    <property type="entry name" value="Classic Zinc Finger"/>
    <property type="match status" value="4"/>
</dbReference>
<dbReference type="Pfam" id="PF12874">
    <property type="entry name" value="zf-met"/>
    <property type="match status" value="3"/>
</dbReference>
<dbReference type="SUPFAM" id="SSF57667">
    <property type="entry name" value="beta-beta-alpha zinc fingers"/>
    <property type="match status" value="4"/>
</dbReference>
<evidence type="ECO:0000256" key="6">
    <source>
        <dbReference type="ARBA" id="ARBA00023242"/>
    </source>
</evidence>
<evidence type="ECO:0000256" key="1">
    <source>
        <dbReference type="ARBA" id="ARBA00004123"/>
    </source>
</evidence>
<dbReference type="SMART" id="SM00355">
    <property type="entry name" value="ZnF_C2H2"/>
    <property type="match status" value="4"/>
</dbReference>
<feature type="domain" description="U1-type" evidence="8">
    <location>
        <begin position="112"/>
        <end position="146"/>
    </location>
</feature>
<dbReference type="InterPro" id="IPR013087">
    <property type="entry name" value="Znf_C2H2_type"/>
</dbReference>
<feature type="domain" description="C2H2-type" evidence="7">
    <location>
        <begin position="155"/>
        <end position="179"/>
    </location>
</feature>
<feature type="domain" description="U1-type" evidence="8">
    <location>
        <begin position="3"/>
        <end position="37"/>
    </location>
</feature>
<reference evidence="9 10" key="1">
    <citation type="submission" date="2022-01" db="EMBL/GenBank/DDBJ databases">
        <authorList>
            <person name="Xiong W."/>
            <person name="Schranz E."/>
        </authorList>
    </citation>
    <scope>NUCLEOTIDE SEQUENCE [LARGE SCALE GENOMIC DNA]</scope>
</reference>
<evidence type="ECO:0000313" key="9">
    <source>
        <dbReference type="EMBL" id="CAH1414279.1"/>
    </source>
</evidence>